<dbReference type="Proteomes" id="UP001143362">
    <property type="component" value="Unassembled WGS sequence"/>
</dbReference>
<keyword evidence="1" id="KW-0472">Membrane</keyword>
<dbReference type="EMBL" id="SHNN01000003">
    <property type="protein sequence ID" value="MCX2982108.1"/>
    <property type="molecule type" value="Genomic_DNA"/>
</dbReference>
<sequence>MIKTKHLFASLFVLLMAALLYGIFRAEPPQELFSNSDKVGHVLIFFAATLSGRLSGIRLPDWAYWPLWAVLALMMEYLQDALWPTRNFSAGDAYANLAGVVAALVVWLVIRRVLRGLATQNRG</sequence>
<organism evidence="2 3">
    <name type="scientific">Candidatus Litorirhabdus singularis</name>
    <dbReference type="NCBI Taxonomy" id="2518993"/>
    <lineage>
        <taxon>Bacteria</taxon>
        <taxon>Pseudomonadati</taxon>
        <taxon>Pseudomonadota</taxon>
        <taxon>Gammaproteobacteria</taxon>
        <taxon>Cellvibrionales</taxon>
        <taxon>Halieaceae</taxon>
        <taxon>Candidatus Litorirhabdus</taxon>
    </lineage>
</organism>
<feature type="transmembrane region" description="Helical" evidence="1">
    <location>
        <begin position="93"/>
        <end position="114"/>
    </location>
</feature>
<evidence type="ECO:0000313" key="2">
    <source>
        <dbReference type="EMBL" id="MCX2982108.1"/>
    </source>
</evidence>
<evidence type="ECO:0000256" key="1">
    <source>
        <dbReference type="SAM" id="Phobius"/>
    </source>
</evidence>
<keyword evidence="1" id="KW-1133">Transmembrane helix</keyword>
<accession>A0ABT3TIG3</accession>
<keyword evidence="3" id="KW-1185">Reference proteome</keyword>
<gene>
    <name evidence="2" type="ORF">EYC98_14700</name>
</gene>
<proteinExistence type="predicted"/>
<comment type="caution">
    <text evidence="2">The sequence shown here is derived from an EMBL/GenBank/DDBJ whole genome shotgun (WGS) entry which is preliminary data.</text>
</comment>
<feature type="transmembrane region" description="Helical" evidence="1">
    <location>
        <begin position="38"/>
        <end position="55"/>
    </location>
</feature>
<protein>
    <submittedName>
        <fullName evidence="2">VanZ family protein</fullName>
    </submittedName>
</protein>
<feature type="transmembrane region" description="Helical" evidence="1">
    <location>
        <begin position="62"/>
        <end position="78"/>
    </location>
</feature>
<keyword evidence="1" id="KW-0812">Transmembrane</keyword>
<evidence type="ECO:0000313" key="3">
    <source>
        <dbReference type="Proteomes" id="UP001143362"/>
    </source>
</evidence>
<dbReference type="RefSeq" id="WP_279246138.1">
    <property type="nucleotide sequence ID" value="NZ_SHNN01000003.1"/>
</dbReference>
<name>A0ABT3TIG3_9GAMM</name>
<reference evidence="2" key="1">
    <citation type="submission" date="2019-02" db="EMBL/GenBank/DDBJ databases">
        <authorList>
            <person name="Li S.-H."/>
        </authorList>
    </citation>
    <scope>NUCLEOTIDE SEQUENCE</scope>
    <source>
        <strain evidence="2">IMCC14734</strain>
    </source>
</reference>